<dbReference type="Proteomes" id="UP000185744">
    <property type="component" value="Unassembled WGS sequence"/>
</dbReference>
<evidence type="ECO:0000256" key="1">
    <source>
        <dbReference type="ARBA" id="ARBA00022691"/>
    </source>
</evidence>
<dbReference type="EMBL" id="MSDW01000001">
    <property type="protein sequence ID" value="OKY77573.1"/>
    <property type="molecule type" value="Genomic_DNA"/>
</dbReference>
<dbReference type="GO" id="GO:0051536">
    <property type="term" value="F:iron-sulfur cluster binding"/>
    <property type="evidence" value="ECO:0007669"/>
    <property type="project" value="UniProtKB-KW"/>
</dbReference>
<dbReference type="Pfam" id="PF04055">
    <property type="entry name" value="Radical_SAM"/>
    <property type="match status" value="1"/>
</dbReference>
<keyword evidence="7" id="KW-1185">Reference proteome</keyword>
<evidence type="ECO:0000313" key="6">
    <source>
        <dbReference type="EMBL" id="OKY77573.1"/>
    </source>
</evidence>
<dbReference type="PANTHER" id="PTHR43075">
    <property type="entry name" value="FORMATE LYASE ACTIVATING ENZYME, PUTATIVE (AFU_ORTHOLOGUE AFUA_2G15630)-RELATED"/>
    <property type="match status" value="1"/>
</dbReference>
<dbReference type="SUPFAM" id="SSF102114">
    <property type="entry name" value="Radical SAM enzymes"/>
    <property type="match status" value="1"/>
</dbReference>
<dbReference type="InterPro" id="IPR007197">
    <property type="entry name" value="rSAM"/>
</dbReference>
<reference evidence="6" key="1">
    <citation type="submission" date="2016-12" db="EMBL/GenBank/DDBJ databases">
        <title>Discovery of methanogenic haloarchaea.</title>
        <authorList>
            <person name="Sorokin D.Y."/>
            <person name="Makarova K.S."/>
            <person name="Abbas B."/>
            <person name="Ferrer M."/>
            <person name="Golyshin P.N."/>
        </authorList>
    </citation>
    <scope>NUCLEOTIDE SEQUENCE [LARGE SCALE GENOMIC DNA]</scope>
    <source>
        <strain evidence="6">HMET1</strain>
    </source>
</reference>
<dbReference type="InterPro" id="IPR058240">
    <property type="entry name" value="rSAM_sf"/>
</dbReference>
<comment type="caution">
    <text evidence="6">The sequence shown here is derived from an EMBL/GenBank/DDBJ whole genome shotgun (WGS) entry which is preliminary data.</text>
</comment>
<dbReference type="InterPro" id="IPR040085">
    <property type="entry name" value="MJ0674-like"/>
</dbReference>
<gene>
    <name evidence="6" type="ORF">BTN85_0041</name>
</gene>
<dbReference type="SFLD" id="SFLDS00029">
    <property type="entry name" value="Radical_SAM"/>
    <property type="match status" value="1"/>
</dbReference>
<dbReference type="CDD" id="cd01335">
    <property type="entry name" value="Radical_SAM"/>
    <property type="match status" value="1"/>
</dbReference>
<dbReference type="PROSITE" id="PS51918">
    <property type="entry name" value="RADICAL_SAM"/>
    <property type="match status" value="1"/>
</dbReference>
<dbReference type="AlphaFoldDB" id="A0A1Q6DTA1"/>
<accession>A0A1Q6DTA1</accession>
<evidence type="ECO:0000256" key="2">
    <source>
        <dbReference type="ARBA" id="ARBA00022723"/>
    </source>
</evidence>
<keyword evidence="1" id="KW-0949">S-adenosyl-L-methionine</keyword>
<evidence type="ECO:0000256" key="4">
    <source>
        <dbReference type="ARBA" id="ARBA00023014"/>
    </source>
</evidence>
<dbReference type="SFLD" id="SFLDG01099">
    <property type="entry name" value="Uncharacterised_Radical_SAM_Su"/>
    <property type="match status" value="1"/>
</dbReference>
<dbReference type="InParanoid" id="A0A1Q6DTA1"/>
<proteinExistence type="predicted"/>
<protein>
    <submittedName>
        <fullName evidence="6">Radical SAM superfamily enzyme</fullName>
    </submittedName>
</protein>
<dbReference type="STRING" id="1903181.BTN85_0041"/>
<name>A0A1Q6DTA1_METT1</name>
<sequence length="323" mass="37461">MKNLDHYYDILKNEKNPNYLETKNKKVEADLEADLDTLWKYHENKEPGSTSLLDLKARIAEKVIENCQLCENRCGVNRGEKQKGLCDTTAVSRFSSDFLHRGEEPELVPSYTIFFTGCTFDCVYCQNWEISQKKRKGDPVHPEKMAKKIVRKKLEGAKNVNFVGGDPLPNLPIILKTLSKFEAEIPIIWNSNMYMTKQSMKLLNGVVDLYLADFRYGNDECAKKLSSIDNYFETLKSNLKESKKQADILLRHLVLPNHLECCTQPIAEWCAQELGKDVRFNLMFQYRPEYKAKSYPEIDRRLTNQEKDRATKIIEEEGLENLV</sequence>
<feature type="domain" description="Radical SAM core" evidence="5">
    <location>
        <begin position="100"/>
        <end position="320"/>
    </location>
</feature>
<dbReference type="GO" id="GO:0003824">
    <property type="term" value="F:catalytic activity"/>
    <property type="evidence" value="ECO:0007669"/>
    <property type="project" value="InterPro"/>
</dbReference>
<dbReference type="GO" id="GO:0046872">
    <property type="term" value="F:metal ion binding"/>
    <property type="evidence" value="ECO:0007669"/>
    <property type="project" value="UniProtKB-KW"/>
</dbReference>
<dbReference type="PANTHER" id="PTHR43075:SF1">
    <property type="entry name" value="FORMATE LYASE ACTIVATING ENZYME, PUTATIVE (AFU_ORTHOLOGUE AFUA_2G15630)-RELATED"/>
    <property type="match status" value="1"/>
</dbReference>
<keyword evidence="4" id="KW-0411">Iron-sulfur</keyword>
<keyword evidence="3" id="KW-0408">Iron</keyword>
<evidence type="ECO:0000256" key="3">
    <source>
        <dbReference type="ARBA" id="ARBA00023004"/>
    </source>
</evidence>
<dbReference type="Gene3D" id="3.20.20.70">
    <property type="entry name" value="Aldolase class I"/>
    <property type="match status" value="1"/>
</dbReference>
<dbReference type="InterPro" id="IPR013785">
    <property type="entry name" value="Aldolase_TIM"/>
</dbReference>
<evidence type="ECO:0000259" key="5">
    <source>
        <dbReference type="PROSITE" id="PS51918"/>
    </source>
</evidence>
<organism evidence="6 7">
    <name type="scientific">Methanohalarchaeum thermophilum</name>
    <dbReference type="NCBI Taxonomy" id="1903181"/>
    <lineage>
        <taxon>Archaea</taxon>
        <taxon>Methanobacteriati</taxon>
        <taxon>Methanobacteriota</taxon>
        <taxon>Methanonatronarchaeia</taxon>
        <taxon>Methanonatronarchaeales</taxon>
        <taxon>Methanonatronarchaeaceae</taxon>
        <taxon>Candidatus Methanohalarchaeum</taxon>
    </lineage>
</organism>
<keyword evidence="2" id="KW-0479">Metal-binding</keyword>
<evidence type="ECO:0000313" key="7">
    <source>
        <dbReference type="Proteomes" id="UP000185744"/>
    </source>
</evidence>